<evidence type="ECO:0000313" key="1">
    <source>
        <dbReference type="EMBL" id="RDX95739.1"/>
    </source>
</evidence>
<evidence type="ECO:0000313" key="2">
    <source>
        <dbReference type="Proteomes" id="UP000257109"/>
    </source>
</evidence>
<dbReference type="Proteomes" id="UP000257109">
    <property type="component" value="Unassembled WGS sequence"/>
</dbReference>
<dbReference type="AlphaFoldDB" id="A0A371GZ13"/>
<name>A0A371GZ13_MUCPR</name>
<feature type="non-terminal residue" evidence="1">
    <location>
        <position position="1"/>
    </location>
</feature>
<keyword evidence="2" id="KW-1185">Reference proteome</keyword>
<gene>
    <name evidence="1" type="ORF">CR513_21708</name>
</gene>
<dbReference type="EMBL" id="QJKJ01004054">
    <property type="protein sequence ID" value="RDX95739.1"/>
    <property type="molecule type" value="Genomic_DNA"/>
</dbReference>
<reference evidence="1" key="1">
    <citation type="submission" date="2018-05" db="EMBL/GenBank/DDBJ databases">
        <title>Draft genome of Mucuna pruriens seed.</title>
        <authorList>
            <person name="Nnadi N.E."/>
            <person name="Vos R."/>
            <person name="Hasami M.H."/>
            <person name="Devisetty U.K."/>
            <person name="Aguiy J.C."/>
        </authorList>
    </citation>
    <scope>NUCLEOTIDE SEQUENCE [LARGE SCALE GENOMIC DNA]</scope>
    <source>
        <strain evidence="1">JCA_2017</strain>
    </source>
</reference>
<sequence length="68" mass="7876">MRLPIDSHSSIEGERLPSNLYHLKRDVGELPRYLPQGHPMWVATNKGDRTLDKFHNRSHLPELSCIQS</sequence>
<accession>A0A371GZ13</accession>
<proteinExistence type="predicted"/>
<protein>
    <submittedName>
        <fullName evidence="1">Uncharacterized protein</fullName>
    </submittedName>
</protein>
<comment type="caution">
    <text evidence="1">The sequence shown here is derived from an EMBL/GenBank/DDBJ whole genome shotgun (WGS) entry which is preliminary data.</text>
</comment>
<organism evidence="1 2">
    <name type="scientific">Mucuna pruriens</name>
    <name type="common">Velvet bean</name>
    <name type="synonym">Dolichos pruriens</name>
    <dbReference type="NCBI Taxonomy" id="157652"/>
    <lineage>
        <taxon>Eukaryota</taxon>
        <taxon>Viridiplantae</taxon>
        <taxon>Streptophyta</taxon>
        <taxon>Embryophyta</taxon>
        <taxon>Tracheophyta</taxon>
        <taxon>Spermatophyta</taxon>
        <taxon>Magnoliopsida</taxon>
        <taxon>eudicotyledons</taxon>
        <taxon>Gunneridae</taxon>
        <taxon>Pentapetalae</taxon>
        <taxon>rosids</taxon>
        <taxon>fabids</taxon>
        <taxon>Fabales</taxon>
        <taxon>Fabaceae</taxon>
        <taxon>Papilionoideae</taxon>
        <taxon>50 kb inversion clade</taxon>
        <taxon>NPAAA clade</taxon>
        <taxon>indigoferoid/millettioid clade</taxon>
        <taxon>Phaseoleae</taxon>
        <taxon>Mucuna</taxon>
    </lineage>
</organism>